<proteinExistence type="predicted"/>
<dbReference type="AlphaFoldDB" id="A0AA46DY46"/>
<feature type="coiled-coil region" evidence="1">
    <location>
        <begin position="72"/>
        <end position="138"/>
    </location>
</feature>
<evidence type="ECO:0000256" key="1">
    <source>
        <dbReference type="SAM" id="Coils"/>
    </source>
</evidence>
<evidence type="ECO:0000313" key="3">
    <source>
        <dbReference type="Proteomes" id="UP000294678"/>
    </source>
</evidence>
<dbReference type="RefSeq" id="WP_134113157.1">
    <property type="nucleotide sequence ID" value="NZ_SOBG01000005.1"/>
</dbReference>
<reference evidence="2 3" key="1">
    <citation type="submission" date="2019-03" db="EMBL/GenBank/DDBJ databases">
        <title>Genomic Encyclopedia of Type Strains, Phase IV (KMG-IV): sequencing the most valuable type-strain genomes for metagenomic binning, comparative biology and taxonomic classification.</title>
        <authorList>
            <person name="Goeker M."/>
        </authorList>
    </citation>
    <scope>NUCLEOTIDE SEQUENCE [LARGE SCALE GENOMIC DNA]</scope>
    <source>
        <strain evidence="2 3">DSM 100055</strain>
    </source>
</reference>
<protein>
    <submittedName>
        <fullName evidence="2">Uncharacterized protein</fullName>
    </submittedName>
</protein>
<sequence length="187" mass="22462">MTGILKKLFIKKEIKETKELKEEKENNIYLNAQLELMDIINETLKVNTKNGLELEEDLKENIEIIKNCCIELKYIKENMKILKEEISKIEKTIIDYRKDIFFGNNNCNELKKEELEFIKKEEKRINKMKKIIKNTENICSKRALEIDILEKHISNISENLKERLSFFNDISSYHYQMNKLIEKIKEK</sequence>
<evidence type="ECO:0000313" key="2">
    <source>
        <dbReference type="EMBL" id="TDT69744.1"/>
    </source>
</evidence>
<gene>
    <name evidence="2" type="ORF">EV215_1279</name>
</gene>
<keyword evidence="3" id="KW-1185">Reference proteome</keyword>
<dbReference type="EMBL" id="SOBG01000005">
    <property type="protein sequence ID" value="TDT69744.1"/>
    <property type="molecule type" value="Genomic_DNA"/>
</dbReference>
<accession>A0AA46DY46</accession>
<comment type="caution">
    <text evidence="2">The sequence shown here is derived from an EMBL/GenBank/DDBJ whole genome shotgun (WGS) entry which is preliminary data.</text>
</comment>
<dbReference type="Proteomes" id="UP000294678">
    <property type="component" value="Unassembled WGS sequence"/>
</dbReference>
<organism evidence="2 3">
    <name type="scientific">Hypnocyclicus thermotrophus</name>
    <dbReference type="NCBI Taxonomy" id="1627895"/>
    <lineage>
        <taxon>Bacteria</taxon>
        <taxon>Fusobacteriati</taxon>
        <taxon>Fusobacteriota</taxon>
        <taxon>Fusobacteriia</taxon>
        <taxon>Fusobacteriales</taxon>
        <taxon>Fusobacteriaceae</taxon>
        <taxon>Hypnocyclicus</taxon>
    </lineage>
</organism>
<name>A0AA46DY46_9FUSO</name>
<keyword evidence="1" id="KW-0175">Coiled coil</keyword>